<dbReference type="PANTHER" id="PTHR10057">
    <property type="entry name" value="PERIPHERAL-TYPE BENZODIAZEPINE RECEPTOR"/>
    <property type="match status" value="1"/>
</dbReference>
<protein>
    <submittedName>
        <fullName evidence="7">Tryptophan-rich sensory protein</fullName>
    </submittedName>
</protein>
<name>A0A8J3A8C7_9ACTN</name>
<organism evidence="7 8">
    <name type="scientific">Egicoccus halophilus</name>
    <dbReference type="NCBI Taxonomy" id="1670830"/>
    <lineage>
        <taxon>Bacteria</taxon>
        <taxon>Bacillati</taxon>
        <taxon>Actinomycetota</taxon>
        <taxon>Nitriliruptoria</taxon>
        <taxon>Egicoccales</taxon>
        <taxon>Egicoccaceae</taxon>
        <taxon>Egicoccus</taxon>
    </lineage>
</organism>
<dbReference type="FunFam" id="1.20.1260.100:FF:000001">
    <property type="entry name" value="translocator protein 2"/>
    <property type="match status" value="1"/>
</dbReference>
<dbReference type="PIRSF" id="PIRSF005859">
    <property type="entry name" value="PBR"/>
    <property type="match status" value="1"/>
</dbReference>
<keyword evidence="8" id="KW-1185">Reference proteome</keyword>
<feature type="transmembrane region" description="Helical" evidence="6">
    <location>
        <begin position="93"/>
        <end position="110"/>
    </location>
</feature>
<evidence type="ECO:0000256" key="3">
    <source>
        <dbReference type="ARBA" id="ARBA00022692"/>
    </source>
</evidence>
<feature type="transmembrane region" description="Helical" evidence="6">
    <location>
        <begin position="148"/>
        <end position="169"/>
    </location>
</feature>
<evidence type="ECO:0000256" key="2">
    <source>
        <dbReference type="ARBA" id="ARBA00007524"/>
    </source>
</evidence>
<evidence type="ECO:0000256" key="4">
    <source>
        <dbReference type="ARBA" id="ARBA00022989"/>
    </source>
</evidence>
<evidence type="ECO:0000256" key="6">
    <source>
        <dbReference type="SAM" id="Phobius"/>
    </source>
</evidence>
<feature type="transmembrane region" description="Helical" evidence="6">
    <location>
        <begin position="18"/>
        <end position="38"/>
    </location>
</feature>
<sequence>MGVEVEQRSRTGDTRRNVVALLVLVVVAAAAGFVGNLLQGDDVGERYLALDRPAWAPPQEAFGIVWPVLYLLIAIAAWQVWRTSGGLAAARGPLTLWAAQLVVNAVWPGVFFGAGAFWPAVAVILLLDVLVVGTLVQFWQRSMLAGVLLLPYLAWIFYATGLNLAIALAN</sequence>
<dbReference type="CDD" id="cd15904">
    <property type="entry name" value="TSPO_MBR"/>
    <property type="match status" value="1"/>
</dbReference>
<feature type="transmembrane region" description="Helical" evidence="6">
    <location>
        <begin position="116"/>
        <end position="136"/>
    </location>
</feature>
<evidence type="ECO:0000313" key="8">
    <source>
        <dbReference type="Proteomes" id="UP000650511"/>
    </source>
</evidence>
<feature type="transmembrane region" description="Helical" evidence="6">
    <location>
        <begin position="61"/>
        <end position="81"/>
    </location>
</feature>
<gene>
    <name evidence="7" type="primary">tspO</name>
    <name evidence="7" type="ORF">GCM10011354_18700</name>
</gene>
<dbReference type="InterPro" id="IPR004307">
    <property type="entry name" value="TspO_MBR"/>
</dbReference>
<dbReference type="GO" id="GO:0033013">
    <property type="term" value="P:tetrapyrrole metabolic process"/>
    <property type="evidence" value="ECO:0007669"/>
    <property type="project" value="UniProtKB-ARBA"/>
</dbReference>
<dbReference type="AlphaFoldDB" id="A0A8J3A8C7"/>
<evidence type="ECO:0000256" key="5">
    <source>
        <dbReference type="ARBA" id="ARBA00023136"/>
    </source>
</evidence>
<reference evidence="7" key="1">
    <citation type="journal article" date="2014" name="Int. J. Syst. Evol. Microbiol.">
        <title>Complete genome sequence of Corynebacterium casei LMG S-19264T (=DSM 44701T), isolated from a smear-ripened cheese.</title>
        <authorList>
            <consortium name="US DOE Joint Genome Institute (JGI-PGF)"/>
            <person name="Walter F."/>
            <person name="Albersmeier A."/>
            <person name="Kalinowski J."/>
            <person name="Ruckert C."/>
        </authorList>
    </citation>
    <scope>NUCLEOTIDE SEQUENCE</scope>
    <source>
        <strain evidence="7">CGMCC 1.14988</strain>
    </source>
</reference>
<keyword evidence="3 6" id="KW-0812">Transmembrane</keyword>
<evidence type="ECO:0000256" key="1">
    <source>
        <dbReference type="ARBA" id="ARBA00004141"/>
    </source>
</evidence>
<accession>A0A8J3A8C7</accession>
<dbReference type="InterPro" id="IPR038330">
    <property type="entry name" value="TspO/MBR-related_sf"/>
</dbReference>
<comment type="similarity">
    <text evidence="2">Belongs to the TspO/BZRP family.</text>
</comment>
<comment type="subcellular location">
    <subcellularLocation>
        <location evidence="1">Membrane</location>
        <topology evidence="1">Multi-pass membrane protein</topology>
    </subcellularLocation>
</comment>
<proteinExistence type="inferred from homology"/>
<dbReference type="Proteomes" id="UP000650511">
    <property type="component" value="Unassembled WGS sequence"/>
</dbReference>
<comment type="caution">
    <text evidence="7">The sequence shown here is derived from an EMBL/GenBank/DDBJ whole genome shotgun (WGS) entry which is preliminary data.</text>
</comment>
<dbReference type="EMBL" id="BMHA01000006">
    <property type="protein sequence ID" value="GGI06360.1"/>
    <property type="molecule type" value="Genomic_DNA"/>
</dbReference>
<dbReference type="PANTHER" id="PTHR10057:SF0">
    <property type="entry name" value="TRANSLOCATOR PROTEIN"/>
    <property type="match status" value="1"/>
</dbReference>
<dbReference type="GO" id="GO:0016020">
    <property type="term" value="C:membrane"/>
    <property type="evidence" value="ECO:0007669"/>
    <property type="project" value="UniProtKB-SubCell"/>
</dbReference>
<evidence type="ECO:0000313" key="7">
    <source>
        <dbReference type="EMBL" id="GGI06360.1"/>
    </source>
</evidence>
<keyword evidence="5 6" id="KW-0472">Membrane</keyword>
<keyword evidence="4 6" id="KW-1133">Transmembrane helix</keyword>
<dbReference type="Pfam" id="PF03073">
    <property type="entry name" value="TspO_MBR"/>
    <property type="match status" value="1"/>
</dbReference>
<reference evidence="7" key="2">
    <citation type="submission" date="2020-09" db="EMBL/GenBank/DDBJ databases">
        <authorList>
            <person name="Sun Q."/>
            <person name="Zhou Y."/>
        </authorList>
    </citation>
    <scope>NUCLEOTIDE SEQUENCE</scope>
    <source>
        <strain evidence="7">CGMCC 1.14988</strain>
    </source>
</reference>
<dbReference type="Gene3D" id="1.20.1260.100">
    <property type="entry name" value="TspO/MBR protein"/>
    <property type="match status" value="1"/>
</dbReference>